<feature type="compositionally biased region" description="Polar residues" evidence="4">
    <location>
        <begin position="334"/>
        <end position="350"/>
    </location>
</feature>
<feature type="region of interest" description="Disordered" evidence="4">
    <location>
        <begin position="323"/>
        <end position="393"/>
    </location>
</feature>
<feature type="domain" description="ARID" evidence="5">
    <location>
        <begin position="218"/>
        <end position="311"/>
    </location>
</feature>
<evidence type="ECO:0000313" key="6">
    <source>
        <dbReference type="EMBL" id="KAF2868904.1"/>
    </source>
</evidence>
<evidence type="ECO:0000256" key="2">
    <source>
        <dbReference type="ARBA" id="ARBA00023163"/>
    </source>
</evidence>
<dbReference type="PANTHER" id="PTHR13964:SF27">
    <property type="entry name" value="HAT-TRICK, ISOFORM D"/>
    <property type="match status" value="1"/>
</dbReference>
<feature type="compositionally biased region" description="Low complexity" evidence="4">
    <location>
        <begin position="351"/>
        <end position="378"/>
    </location>
</feature>
<dbReference type="PROSITE" id="PS51011">
    <property type="entry name" value="ARID"/>
    <property type="match status" value="1"/>
</dbReference>
<dbReference type="OrthoDB" id="1938591at2759"/>
<dbReference type="Gene3D" id="1.10.150.60">
    <property type="entry name" value="ARID DNA-binding domain"/>
    <property type="match status" value="1"/>
</dbReference>
<evidence type="ECO:0000256" key="4">
    <source>
        <dbReference type="SAM" id="MobiDB-lite"/>
    </source>
</evidence>
<reference evidence="6 7" key="1">
    <citation type="submission" date="2020-01" db="EMBL/GenBank/DDBJ databases">
        <authorList>
            <consortium name="DOE Joint Genome Institute"/>
            <person name="Haridas S."/>
            <person name="Albert R."/>
            <person name="Binder M."/>
            <person name="Bloem J."/>
            <person name="Labutti K."/>
            <person name="Salamov A."/>
            <person name="Andreopoulos B."/>
            <person name="Baker S.E."/>
            <person name="Barry K."/>
            <person name="Bills G."/>
            <person name="Bluhm B.H."/>
            <person name="Cannon C."/>
            <person name="Castanera R."/>
            <person name="Culley D.E."/>
            <person name="Daum C."/>
            <person name="Ezra D."/>
            <person name="Gonzalez J.B."/>
            <person name="Henrissat B."/>
            <person name="Kuo A."/>
            <person name="Liang C."/>
            <person name="Lipzen A."/>
            <person name="Lutzoni F."/>
            <person name="Magnuson J."/>
            <person name="Mondo S."/>
            <person name="Nolan M."/>
            <person name="Ohm R."/>
            <person name="Pangilinan J."/>
            <person name="Park H.-J.H."/>
            <person name="Ramirez L."/>
            <person name="Alfaro M."/>
            <person name="Sun H."/>
            <person name="Tritt A."/>
            <person name="Yoshinaga Y."/>
            <person name="Zwiers L.-H.L."/>
            <person name="Turgeon B.G."/>
            <person name="Goodwin S.B."/>
            <person name="Spatafora J.W."/>
            <person name="Crous P.W."/>
            <person name="Grigoriev I.V."/>
        </authorList>
    </citation>
    <scope>NUCLEOTIDE SEQUENCE [LARGE SCALE GENOMIC DNA]</scope>
    <source>
        <strain evidence="6 7">CBS 611.86</strain>
    </source>
</reference>
<proteinExistence type="predicted"/>
<feature type="compositionally biased region" description="Polar residues" evidence="4">
    <location>
        <begin position="379"/>
        <end position="393"/>
    </location>
</feature>
<accession>A0A7C8MGK5</accession>
<keyword evidence="7" id="KW-1185">Reference proteome</keyword>
<feature type="region of interest" description="Disordered" evidence="4">
    <location>
        <begin position="915"/>
        <end position="946"/>
    </location>
</feature>
<comment type="caution">
    <text evidence="6">The sequence shown here is derived from an EMBL/GenBank/DDBJ whole genome shotgun (WGS) entry which is preliminary data.</text>
</comment>
<evidence type="ECO:0000313" key="7">
    <source>
        <dbReference type="Proteomes" id="UP000481861"/>
    </source>
</evidence>
<dbReference type="CDD" id="cd16871">
    <property type="entry name" value="ARID_Swi1p-like"/>
    <property type="match status" value="1"/>
</dbReference>
<dbReference type="InterPro" id="IPR001606">
    <property type="entry name" value="ARID_dom"/>
</dbReference>
<feature type="compositionally biased region" description="Polar residues" evidence="4">
    <location>
        <begin position="23"/>
        <end position="77"/>
    </location>
</feature>
<dbReference type="Pfam" id="PF01388">
    <property type="entry name" value="ARID"/>
    <property type="match status" value="1"/>
</dbReference>
<keyword evidence="1" id="KW-0805">Transcription regulation</keyword>
<dbReference type="Proteomes" id="UP000481861">
    <property type="component" value="Unassembled WGS sequence"/>
</dbReference>
<dbReference type="SMART" id="SM00501">
    <property type="entry name" value="BRIGHT"/>
    <property type="match status" value="1"/>
</dbReference>
<feature type="region of interest" description="Disordered" evidence="4">
    <location>
        <begin position="406"/>
        <end position="457"/>
    </location>
</feature>
<dbReference type="InterPro" id="IPR051232">
    <property type="entry name" value="ARID/SWI1_ChromRemod"/>
</dbReference>
<dbReference type="AlphaFoldDB" id="A0A7C8MGK5"/>
<dbReference type="SMART" id="SM01014">
    <property type="entry name" value="ARID"/>
    <property type="match status" value="1"/>
</dbReference>
<dbReference type="SUPFAM" id="SSF46774">
    <property type="entry name" value="ARID-like"/>
    <property type="match status" value="1"/>
</dbReference>
<dbReference type="GO" id="GO:0000976">
    <property type="term" value="F:transcription cis-regulatory region binding"/>
    <property type="evidence" value="ECO:0007669"/>
    <property type="project" value="TreeGrafter"/>
</dbReference>
<feature type="compositionally biased region" description="Polar residues" evidence="4">
    <location>
        <begin position="419"/>
        <end position="433"/>
    </location>
</feature>
<dbReference type="InterPro" id="IPR036431">
    <property type="entry name" value="ARID_dom_sf"/>
</dbReference>
<name>A0A7C8MGK5_9PLEO</name>
<sequence>MDFQSPQNGLYDPSSFIDPGTMANGQMNGTRSYPMTSIPQKRDSTGATLSRSQTPSQPGQFGYQQGFSHTPSPTMQPQHFRPGQVAPQRMQTMSPAQNPHAPQMSPMGFAQPSPMPPGFNASAGGQYPVQSVQLSHNLQARQHEAQRRYAMQIQHEQQQSLGNLAASNMVAQQRQQHAAQAPGAGAQHPGMQGSMMQAQQVQQQQQQQHAQAQAQAHQAQAQAFVKNVGALMAQNRRPFNPQPHVAGRPIDLSRLYTLVMRHKGCRYVTQTQSWPRIAQMIGIAIQQFPTAGEELRMVYEQNLGLYESAFVQRQQTMKGAAIGGSQATPMGHQMSPTRQMVPGAQQNPSTQQEYLQQLQRQAALHQQRQEPVTQQQPQFDPSMQHQQQLEHSTPMQSHAVLANVNGRSTPQADGKLPGNSHTPHQKSMSQQLEGTPPQVHEPSHSNISPAPGKSNEIAAPDKKVATPESKRPKHIFAGQDGISLYKPSTRTIDHWGGMDLSSPSFISMVEDILTYRPNMPSIHDMGVIDIRALTMSIRSGLHSESRLALDALSKLTYEQNITVELEKCEDLVEVLVEYAEDQLDILANENPEVSDILDLTPYEDVLHNYHGELRSLQNIPEFGTKAYELDRTADRLLAITTILRNLSFLEINHASLASSTVLKFLSNAIRLVGTRILLLRSHINTFDFMKDLITFFSNVGTRIVLPSREDAYAILHFLCAFAPCPRPSAPVRFTPYNPKIHRYLPSAVDSLAKLLARDDPNRTYYKQIFINEATSSPPYDLLTRAFALAISVVPDRTTGRLHQMAETQGTNIRHIEARIAEGRKPYLMQGMLAADILASLAPGPESGVCHSWLESDDGWAVSLLKFAMSLCTTDSGIQQPAPQQGRGQRLMDPDIVGFQLIVYRALSMLKRLGDKSRGGDPLVKSVQTNGHGGTENHEDDEDDDYDMETYELGGSTWKVRADILPKKETLLGAILTSSLDVRSLKQFLGIGYLAET</sequence>
<organism evidence="6 7">
    <name type="scientific">Massariosphaeria phaeospora</name>
    <dbReference type="NCBI Taxonomy" id="100035"/>
    <lineage>
        <taxon>Eukaryota</taxon>
        <taxon>Fungi</taxon>
        <taxon>Dikarya</taxon>
        <taxon>Ascomycota</taxon>
        <taxon>Pezizomycotina</taxon>
        <taxon>Dothideomycetes</taxon>
        <taxon>Pleosporomycetidae</taxon>
        <taxon>Pleosporales</taxon>
        <taxon>Pleosporales incertae sedis</taxon>
        <taxon>Massariosphaeria</taxon>
    </lineage>
</organism>
<evidence type="ECO:0000256" key="1">
    <source>
        <dbReference type="ARBA" id="ARBA00023015"/>
    </source>
</evidence>
<dbReference type="PANTHER" id="PTHR13964">
    <property type="entry name" value="RBP-RELATED"/>
    <property type="match status" value="1"/>
</dbReference>
<feature type="region of interest" description="Disordered" evidence="4">
    <location>
        <begin position="1"/>
        <end position="126"/>
    </location>
</feature>
<evidence type="ECO:0000259" key="5">
    <source>
        <dbReference type="PROSITE" id="PS51011"/>
    </source>
</evidence>
<keyword evidence="3" id="KW-0539">Nucleus</keyword>
<keyword evidence="2" id="KW-0804">Transcription</keyword>
<evidence type="ECO:0000256" key="3">
    <source>
        <dbReference type="ARBA" id="ARBA00023242"/>
    </source>
</evidence>
<gene>
    <name evidence="6" type="ORF">BDV95DRAFT_106266</name>
</gene>
<feature type="region of interest" description="Disordered" evidence="4">
    <location>
        <begin position="169"/>
        <end position="215"/>
    </location>
</feature>
<feature type="compositionally biased region" description="Low complexity" evidence="4">
    <location>
        <begin position="171"/>
        <end position="215"/>
    </location>
</feature>
<dbReference type="GO" id="GO:0016514">
    <property type="term" value="C:SWI/SNF complex"/>
    <property type="evidence" value="ECO:0007669"/>
    <property type="project" value="TreeGrafter"/>
</dbReference>
<dbReference type="GO" id="GO:0006357">
    <property type="term" value="P:regulation of transcription by RNA polymerase II"/>
    <property type="evidence" value="ECO:0007669"/>
    <property type="project" value="TreeGrafter"/>
</dbReference>
<feature type="compositionally biased region" description="Acidic residues" evidence="4">
    <location>
        <begin position="937"/>
        <end position="946"/>
    </location>
</feature>
<protein>
    <recommendedName>
        <fullName evidence="5">ARID domain-containing protein</fullName>
    </recommendedName>
</protein>
<dbReference type="EMBL" id="JAADJZ010000017">
    <property type="protein sequence ID" value="KAF2868904.1"/>
    <property type="molecule type" value="Genomic_DNA"/>
</dbReference>